<proteinExistence type="predicted"/>
<organism evidence="1 2">
    <name type="scientific">Bimuria novae-zelandiae CBS 107.79</name>
    <dbReference type="NCBI Taxonomy" id="1447943"/>
    <lineage>
        <taxon>Eukaryota</taxon>
        <taxon>Fungi</taxon>
        <taxon>Dikarya</taxon>
        <taxon>Ascomycota</taxon>
        <taxon>Pezizomycotina</taxon>
        <taxon>Dothideomycetes</taxon>
        <taxon>Pleosporomycetidae</taxon>
        <taxon>Pleosporales</taxon>
        <taxon>Massarineae</taxon>
        <taxon>Didymosphaeriaceae</taxon>
        <taxon>Bimuria</taxon>
    </lineage>
</organism>
<dbReference type="AlphaFoldDB" id="A0A6A5VFN9"/>
<dbReference type="Proteomes" id="UP000800036">
    <property type="component" value="Unassembled WGS sequence"/>
</dbReference>
<evidence type="ECO:0000313" key="1">
    <source>
        <dbReference type="EMBL" id="KAF1974732.1"/>
    </source>
</evidence>
<protein>
    <submittedName>
        <fullName evidence="1">Uncharacterized protein</fullName>
    </submittedName>
</protein>
<dbReference type="EMBL" id="ML976673">
    <property type="protein sequence ID" value="KAF1974732.1"/>
    <property type="molecule type" value="Genomic_DNA"/>
</dbReference>
<keyword evidence="2" id="KW-1185">Reference proteome</keyword>
<reference evidence="1" key="1">
    <citation type="journal article" date="2020" name="Stud. Mycol.">
        <title>101 Dothideomycetes genomes: a test case for predicting lifestyles and emergence of pathogens.</title>
        <authorList>
            <person name="Haridas S."/>
            <person name="Albert R."/>
            <person name="Binder M."/>
            <person name="Bloem J."/>
            <person name="Labutti K."/>
            <person name="Salamov A."/>
            <person name="Andreopoulos B."/>
            <person name="Baker S."/>
            <person name="Barry K."/>
            <person name="Bills G."/>
            <person name="Bluhm B."/>
            <person name="Cannon C."/>
            <person name="Castanera R."/>
            <person name="Culley D."/>
            <person name="Daum C."/>
            <person name="Ezra D."/>
            <person name="Gonzalez J."/>
            <person name="Henrissat B."/>
            <person name="Kuo A."/>
            <person name="Liang C."/>
            <person name="Lipzen A."/>
            <person name="Lutzoni F."/>
            <person name="Magnuson J."/>
            <person name="Mondo S."/>
            <person name="Nolan M."/>
            <person name="Ohm R."/>
            <person name="Pangilinan J."/>
            <person name="Park H.-J."/>
            <person name="Ramirez L."/>
            <person name="Alfaro M."/>
            <person name="Sun H."/>
            <person name="Tritt A."/>
            <person name="Yoshinaga Y."/>
            <person name="Zwiers L.-H."/>
            <person name="Turgeon B."/>
            <person name="Goodwin S."/>
            <person name="Spatafora J."/>
            <person name="Crous P."/>
            <person name="Grigoriev I."/>
        </authorList>
    </citation>
    <scope>NUCLEOTIDE SEQUENCE</scope>
    <source>
        <strain evidence="1">CBS 107.79</strain>
    </source>
</reference>
<evidence type="ECO:0000313" key="2">
    <source>
        <dbReference type="Proteomes" id="UP000800036"/>
    </source>
</evidence>
<gene>
    <name evidence="1" type="ORF">BU23DRAFT_89761</name>
</gene>
<name>A0A6A5VFN9_9PLEO</name>
<accession>A0A6A5VFN9</accession>
<sequence length="150" mass="17185">MQSESESLQRDRSSKDPTLVYVVAGVPQKEYMQMYRLQNLAVPLNGCPSCSMNTLYMHVDDAYEHLHTAHCGGDQPPTEENKTKLRHQIISLDDLEKEFRNMDIIKLMQTLRCRATKLVNKAIKIRNSAVNDRNEKDERALILDVLVVAV</sequence>